<evidence type="ECO:0000256" key="3">
    <source>
        <dbReference type="RuleBase" id="RU003829"/>
    </source>
</evidence>
<sequence>MAEVFEDPPEAPEVAGEVLIEVPRVVRRLVTWSDGWASILEDFEKLKRILDGGQEHFNNEDSMNIYTLVHSMCTQRYPHVYSQVLYFCYRDLIEGYLQTTVLPSLRERHNEFLLEELVDRWSKHNVMVRLMSRFFSYLDGYFVPQKRLPNLREVGFTIFRELVFKEFHCKAYKAVMDEVSNLKGVCFLIHGDFGSLFLNDQSVLLDQIKKEREGRHINHALLRNAVDLFGEMVGKDDFEAVMLNDSAEYYASKSWNEWFDLPYPQYLIEASFRSLILIFKSENCLEAERQRAANYLHSSSLPKLVEKIQLTIATNADPSGYRDLLKDNMWDDLSRMYELLHKVIDLKPVATFFEELITEEGMALVKEAERFITNEGKGLVKDVEQLIIRSQALIRKFFDLHDKHMNCVTVCFQDNELFQKSLKAAFEVFCNKTVADRSIAELLARFCDHILRNGDSMGHGDDWIEDMLKKVVILLSYVSNRDVFSCIYREKLADRLLLDQSPNSDHEMNMLEKLKLQFGSGLTSYMDVMIKDWTSKKEIQDRFGTYLATQDHLDFDLSVSVLTGGYWLDFHSSDLELPAEMARGEKIFNDFYCREVKSKKLVWIYSLGTCDILAKFDVKHIQLSMTTFQAAILLLFNTADILSYSDIKTRSNLNQDQLIAVLRSLSCDKYQILVKYPASSTVSETDFFELNMKFTDAMDRIRVRDSLQPLFSPLDILIGRLPIPSVEIDEAVEAVEAVYAEKRRKYAIQAAIVRIMKARKTLGQEELLGECVEQLSRWSWFK</sequence>
<dbReference type="SUPFAM" id="SSF75632">
    <property type="entry name" value="Cullin homology domain"/>
    <property type="match status" value="1"/>
</dbReference>
<dbReference type="Pfam" id="PF00888">
    <property type="entry name" value="Cullin"/>
    <property type="match status" value="1"/>
</dbReference>
<reference evidence="5" key="1">
    <citation type="submission" date="2022-02" db="EMBL/GenBank/DDBJ databases">
        <authorList>
            <person name="Henning P.M."/>
            <person name="McCubbin A.G."/>
            <person name="Shore J.S."/>
        </authorList>
    </citation>
    <scope>NUCLEOTIDE SEQUENCE</scope>
    <source>
        <strain evidence="5">F60SS</strain>
        <tissue evidence="5">Leaves</tissue>
    </source>
</reference>
<dbReference type="SMART" id="SM00182">
    <property type="entry name" value="CULLIN"/>
    <property type="match status" value="1"/>
</dbReference>
<gene>
    <name evidence="5" type="ORF">Tsubulata_045692</name>
</gene>
<dbReference type="InterPro" id="IPR036317">
    <property type="entry name" value="Cullin_homology_sf"/>
</dbReference>
<protein>
    <recommendedName>
        <fullName evidence="4">Cullin family profile domain-containing protein</fullName>
    </recommendedName>
</protein>
<dbReference type="Gene3D" id="1.10.10.10">
    <property type="entry name" value="Winged helix-like DNA-binding domain superfamily/Winged helix DNA-binding domain"/>
    <property type="match status" value="1"/>
</dbReference>
<dbReference type="GO" id="GO:0031625">
    <property type="term" value="F:ubiquitin protein ligase binding"/>
    <property type="evidence" value="ECO:0007669"/>
    <property type="project" value="InterPro"/>
</dbReference>
<dbReference type="GO" id="GO:0006511">
    <property type="term" value="P:ubiquitin-dependent protein catabolic process"/>
    <property type="evidence" value="ECO:0007669"/>
    <property type="project" value="InterPro"/>
</dbReference>
<accession>A0A9Q0F5P2</accession>
<dbReference type="Proteomes" id="UP001141552">
    <property type="component" value="Unassembled WGS sequence"/>
</dbReference>
<dbReference type="Gene3D" id="1.20.1310.10">
    <property type="entry name" value="Cullin Repeats"/>
    <property type="match status" value="4"/>
</dbReference>
<dbReference type="EMBL" id="JAKUCV010007206">
    <property type="protein sequence ID" value="KAJ4824347.1"/>
    <property type="molecule type" value="Genomic_DNA"/>
</dbReference>
<dbReference type="InterPro" id="IPR045093">
    <property type="entry name" value="Cullin"/>
</dbReference>
<evidence type="ECO:0000313" key="6">
    <source>
        <dbReference type="Proteomes" id="UP001141552"/>
    </source>
</evidence>
<comment type="similarity">
    <text evidence="1 2 3">Belongs to the cullin family.</text>
</comment>
<dbReference type="InterPro" id="IPR019559">
    <property type="entry name" value="Cullin_neddylation_domain"/>
</dbReference>
<evidence type="ECO:0000256" key="2">
    <source>
        <dbReference type="PROSITE-ProRule" id="PRU00330"/>
    </source>
</evidence>
<proteinExistence type="inferred from homology"/>
<dbReference type="SMART" id="SM00884">
    <property type="entry name" value="Cullin_Nedd8"/>
    <property type="match status" value="1"/>
</dbReference>
<dbReference type="InterPro" id="IPR001373">
    <property type="entry name" value="Cullin_N"/>
</dbReference>
<evidence type="ECO:0000259" key="4">
    <source>
        <dbReference type="PROSITE" id="PS50069"/>
    </source>
</evidence>
<dbReference type="InterPro" id="IPR016159">
    <property type="entry name" value="Cullin_repeat-like_dom_sf"/>
</dbReference>
<dbReference type="SUPFAM" id="SSF46785">
    <property type="entry name" value="Winged helix' DNA-binding domain"/>
    <property type="match status" value="1"/>
</dbReference>
<comment type="caution">
    <text evidence="5">The sequence shown here is derived from an EMBL/GenBank/DDBJ whole genome shotgun (WGS) entry which is preliminary data.</text>
</comment>
<keyword evidence="6" id="KW-1185">Reference proteome</keyword>
<name>A0A9Q0F5P2_9ROSI</name>
<dbReference type="Pfam" id="PF26557">
    <property type="entry name" value="Cullin_AB"/>
    <property type="match status" value="1"/>
</dbReference>
<organism evidence="5 6">
    <name type="scientific">Turnera subulata</name>
    <dbReference type="NCBI Taxonomy" id="218843"/>
    <lineage>
        <taxon>Eukaryota</taxon>
        <taxon>Viridiplantae</taxon>
        <taxon>Streptophyta</taxon>
        <taxon>Embryophyta</taxon>
        <taxon>Tracheophyta</taxon>
        <taxon>Spermatophyta</taxon>
        <taxon>Magnoliopsida</taxon>
        <taxon>eudicotyledons</taxon>
        <taxon>Gunneridae</taxon>
        <taxon>Pentapetalae</taxon>
        <taxon>rosids</taxon>
        <taxon>fabids</taxon>
        <taxon>Malpighiales</taxon>
        <taxon>Passifloraceae</taxon>
        <taxon>Turnera</taxon>
    </lineage>
</organism>
<dbReference type="Gene3D" id="3.30.230.130">
    <property type="entry name" value="Cullin, Chain C, Domain 2"/>
    <property type="match status" value="1"/>
</dbReference>
<dbReference type="AlphaFoldDB" id="A0A9Q0F5P2"/>
<dbReference type="OrthoDB" id="27073at2759"/>
<dbReference type="InterPro" id="IPR036390">
    <property type="entry name" value="WH_DNA-bd_sf"/>
</dbReference>
<feature type="non-terminal residue" evidence="5">
    <location>
        <position position="1"/>
    </location>
</feature>
<dbReference type="InterPro" id="IPR036388">
    <property type="entry name" value="WH-like_DNA-bd_sf"/>
</dbReference>
<dbReference type="PANTHER" id="PTHR11932">
    <property type="entry name" value="CULLIN"/>
    <property type="match status" value="1"/>
</dbReference>
<reference evidence="5" key="2">
    <citation type="journal article" date="2023" name="Plants (Basel)">
        <title>Annotation of the Turnera subulata (Passifloraceae) Draft Genome Reveals the S-Locus Evolved after the Divergence of Turneroideae from Passifloroideae in a Stepwise Manner.</title>
        <authorList>
            <person name="Henning P.M."/>
            <person name="Roalson E.H."/>
            <person name="Mir W."/>
            <person name="McCubbin A.G."/>
            <person name="Shore J.S."/>
        </authorList>
    </citation>
    <scope>NUCLEOTIDE SEQUENCE</scope>
    <source>
        <strain evidence="5">F60SS</strain>
    </source>
</reference>
<feature type="domain" description="Cullin family profile" evidence="4">
    <location>
        <begin position="438"/>
        <end position="666"/>
    </location>
</feature>
<dbReference type="SUPFAM" id="SSF74788">
    <property type="entry name" value="Cullin repeat-like"/>
    <property type="match status" value="1"/>
</dbReference>
<dbReference type="PROSITE" id="PS50069">
    <property type="entry name" value="CULLIN_2"/>
    <property type="match status" value="1"/>
</dbReference>
<evidence type="ECO:0000256" key="1">
    <source>
        <dbReference type="ARBA" id="ARBA00006019"/>
    </source>
</evidence>
<dbReference type="InterPro" id="IPR016158">
    <property type="entry name" value="Cullin_homology"/>
</dbReference>
<evidence type="ECO:0000313" key="5">
    <source>
        <dbReference type="EMBL" id="KAJ4824347.1"/>
    </source>
</evidence>
<dbReference type="InterPro" id="IPR059120">
    <property type="entry name" value="Cullin-like_AB"/>
</dbReference>
<dbReference type="Pfam" id="PF10557">
    <property type="entry name" value="Cullin_Nedd8"/>
    <property type="match status" value="1"/>
</dbReference>